<evidence type="ECO:0000256" key="13">
    <source>
        <dbReference type="ARBA" id="ARBA00023163"/>
    </source>
</evidence>
<comment type="function">
    <text evidence="18">tRNA methylase which 2'-O-methylates cytidine(4) in tRNA(Pro) and tRNA(Gly)(GCC), and adenosine(4) in tRNA(His).</text>
</comment>
<organism evidence="20 21">
    <name type="scientific">Onchocerca flexuosa</name>
    <dbReference type="NCBI Taxonomy" id="387005"/>
    <lineage>
        <taxon>Eukaryota</taxon>
        <taxon>Metazoa</taxon>
        <taxon>Ecdysozoa</taxon>
        <taxon>Nematoda</taxon>
        <taxon>Chromadorea</taxon>
        <taxon>Rhabditida</taxon>
        <taxon>Spirurina</taxon>
        <taxon>Spiruromorpha</taxon>
        <taxon>Filarioidea</taxon>
        <taxon>Onchocercidae</taxon>
        <taxon>Onchocerca</taxon>
    </lineage>
</organism>
<evidence type="ECO:0000256" key="2">
    <source>
        <dbReference type="ARBA" id="ARBA00005265"/>
    </source>
</evidence>
<evidence type="ECO:0000313" key="20">
    <source>
        <dbReference type="EMBL" id="OZC10199.1"/>
    </source>
</evidence>
<evidence type="ECO:0000256" key="14">
    <source>
        <dbReference type="ARBA" id="ARBA00023242"/>
    </source>
</evidence>
<dbReference type="InterPro" id="IPR007871">
    <property type="entry name" value="Methyltransferase_TRM13"/>
</dbReference>
<comment type="catalytic activity">
    <reaction evidence="15 18">
        <text>cytidine(4) in tRNA(Pro) + S-adenosyl-L-methionine = 2'-O-methylcytidine(4) in tRNA(Pro) + S-adenosyl-L-homocysteine + H(+)</text>
        <dbReference type="Rhea" id="RHEA:32767"/>
        <dbReference type="Rhea" id="RHEA-COMP:10397"/>
        <dbReference type="Rhea" id="RHEA-COMP:10398"/>
        <dbReference type="ChEBI" id="CHEBI:15378"/>
        <dbReference type="ChEBI" id="CHEBI:57856"/>
        <dbReference type="ChEBI" id="CHEBI:59789"/>
        <dbReference type="ChEBI" id="CHEBI:74495"/>
        <dbReference type="ChEBI" id="CHEBI:82748"/>
        <dbReference type="EC" id="2.1.1.225"/>
    </reaction>
</comment>
<gene>
    <name evidence="20" type="ORF">X798_02789</name>
</gene>
<proteinExistence type="inferred from homology"/>
<evidence type="ECO:0000259" key="19">
    <source>
        <dbReference type="PROSITE" id="PS51800"/>
    </source>
</evidence>
<keyword evidence="14" id="KW-0539">Nucleus</keyword>
<evidence type="ECO:0000256" key="12">
    <source>
        <dbReference type="ARBA" id="ARBA00023159"/>
    </source>
</evidence>
<dbReference type="Gene3D" id="1.10.10.1340">
    <property type="entry name" value="Mediator of RNA polymerase II, submodule Med31 (Soh1)"/>
    <property type="match status" value="1"/>
</dbReference>
<evidence type="ECO:0000256" key="8">
    <source>
        <dbReference type="ARBA" id="ARBA00022723"/>
    </source>
</evidence>
<dbReference type="PROSITE" id="PS51800">
    <property type="entry name" value="ZF_CHHC_U11_48K"/>
    <property type="match status" value="1"/>
</dbReference>
<keyword evidence="9 18" id="KW-0863">Zinc-finger</keyword>
<feature type="domain" description="CHHC U11-48K-type" evidence="19">
    <location>
        <begin position="39"/>
        <end position="66"/>
    </location>
</feature>
<keyword evidence="8 18" id="KW-0479">Metal-binding</keyword>
<keyword evidence="10 18" id="KW-0862">Zinc</keyword>
<dbReference type="GO" id="GO:0006355">
    <property type="term" value="P:regulation of DNA-templated transcription"/>
    <property type="evidence" value="ECO:0007669"/>
    <property type="project" value="InterPro"/>
</dbReference>
<name>A0A238BYA2_9BILA</name>
<dbReference type="InterPro" id="IPR021721">
    <property type="entry name" value="Znf_CCCH-type_TRM13"/>
</dbReference>
<comment type="catalytic activity">
    <reaction evidence="17 18">
        <text>adenosine(4) in tRNA(His) + S-adenosyl-L-methionine = 2'-O-methyladenosine(4) in tRNA(His) + S-adenosyl-L-homocysteine + H(+)</text>
        <dbReference type="Rhea" id="RHEA:43196"/>
        <dbReference type="Rhea" id="RHEA-COMP:10401"/>
        <dbReference type="Rhea" id="RHEA-COMP:10402"/>
        <dbReference type="ChEBI" id="CHEBI:15378"/>
        <dbReference type="ChEBI" id="CHEBI:57856"/>
        <dbReference type="ChEBI" id="CHEBI:59789"/>
        <dbReference type="ChEBI" id="CHEBI:74411"/>
        <dbReference type="ChEBI" id="CHEBI:74477"/>
        <dbReference type="EC" id="2.1.1.225"/>
    </reaction>
</comment>
<dbReference type="InterPro" id="IPR008831">
    <property type="entry name" value="Mediator_Med31"/>
</dbReference>
<dbReference type="Proteomes" id="UP000242913">
    <property type="component" value="Unassembled WGS sequence"/>
</dbReference>
<evidence type="ECO:0000256" key="11">
    <source>
        <dbReference type="ARBA" id="ARBA00023015"/>
    </source>
</evidence>
<keyword evidence="4 18" id="KW-0489">Methyltransferase</keyword>
<dbReference type="FunFam" id="1.10.10.1340:FF:000001">
    <property type="entry name" value="Mediator of RNA polymerase II transcription subunit 31"/>
    <property type="match status" value="1"/>
</dbReference>
<dbReference type="Pfam" id="PF11938">
    <property type="entry name" value="DUF3456"/>
    <property type="match status" value="1"/>
</dbReference>
<comment type="similarity">
    <text evidence="2 18">Belongs to the methyltransferase TRM13 family.</text>
</comment>
<evidence type="ECO:0000256" key="4">
    <source>
        <dbReference type="ARBA" id="ARBA00022603"/>
    </source>
</evidence>
<dbReference type="GO" id="GO:0030488">
    <property type="term" value="P:tRNA methylation"/>
    <property type="evidence" value="ECO:0007669"/>
    <property type="project" value="InterPro"/>
</dbReference>
<protein>
    <recommendedName>
        <fullName evidence="18">tRNA:m(4)X modification enzyme TRM13</fullName>
        <ecNumber evidence="18">2.1.1.225</ecNumber>
    </recommendedName>
</protein>
<accession>A0A238BYA2</accession>
<keyword evidence="13" id="KW-0804">Transcription</keyword>
<keyword evidence="21" id="KW-1185">Reference proteome</keyword>
<dbReference type="GO" id="GO:0008270">
    <property type="term" value="F:zinc ion binding"/>
    <property type="evidence" value="ECO:0007669"/>
    <property type="project" value="UniProtKB-KW"/>
</dbReference>
<dbReference type="InterPro" id="IPR038089">
    <property type="entry name" value="Med31_sf"/>
</dbReference>
<dbReference type="OrthoDB" id="258806at2759"/>
<keyword evidence="7 18" id="KW-0819">tRNA processing</keyword>
<dbReference type="EC" id="2.1.1.225" evidence="18"/>
<dbReference type="GO" id="GO:0016592">
    <property type="term" value="C:mediator complex"/>
    <property type="evidence" value="ECO:0007669"/>
    <property type="project" value="InterPro"/>
</dbReference>
<keyword evidence="12" id="KW-0010">Activator</keyword>
<reference evidence="20 21" key="1">
    <citation type="submission" date="2015-12" db="EMBL/GenBank/DDBJ databases">
        <title>Draft genome of the nematode, Onchocerca flexuosa.</title>
        <authorList>
            <person name="Mitreva M."/>
        </authorList>
    </citation>
    <scope>NUCLEOTIDE SEQUENCE [LARGE SCALE GENOMIC DNA]</scope>
    <source>
        <strain evidence="20">Red Deer</strain>
    </source>
</reference>
<dbReference type="PANTHER" id="PTHR12998:SF0">
    <property type="entry name" value="TRNA:M(4)X MODIFICATION ENZYME TRM13 HOMOLOG"/>
    <property type="match status" value="1"/>
</dbReference>
<comment type="catalytic activity">
    <reaction evidence="16 18">
        <text>cytidine(4) in tRNA(Gly)(GCC) + S-adenosyl-L-methionine = 2'-O-methylcytidine(4) in tRNA(Gly)(GCC) + S-adenosyl-L-homocysteine + H(+)</text>
        <dbReference type="Rhea" id="RHEA:43192"/>
        <dbReference type="Rhea" id="RHEA-COMP:10399"/>
        <dbReference type="Rhea" id="RHEA-COMP:10400"/>
        <dbReference type="ChEBI" id="CHEBI:15378"/>
        <dbReference type="ChEBI" id="CHEBI:57856"/>
        <dbReference type="ChEBI" id="CHEBI:59789"/>
        <dbReference type="ChEBI" id="CHEBI:74495"/>
        <dbReference type="ChEBI" id="CHEBI:82748"/>
        <dbReference type="EC" id="2.1.1.225"/>
    </reaction>
</comment>
<evidence type="ECO:0000313" key="21">
    <source>
        <dbReference type="Proteomes" id="UP000242913"/>
    </source>
</evidence>
<evidence type="ECO:0000256" key="10">
    <source>
        <dbReference type="ARBA" id="ARBA00022833"/>
    </source>
</evidence>
<dbReference type="InterPro" id="IPR039044">
    <property type="entry name" value="Trm13"/>
</dbReference>
<evidence type="ECO:0000256" key="1">
    <source>
        <dbReference type="ARBA" id="ARBA00004123"/>
    </source>
</evidence>
<evidence type="ECO:0000256" key="9">
    <source>
        <dbReference type="ARBA" id="ARBA00022771"/>
    </source>
</evidence>
<evidence type="ECO:0000256" key="15">
    <source>
        <dbReference type="ARBA" id="ARBA00048165"/>
    </source>
</evidence>
<dbReference type="Pfam" id="PF11722">
    <property type="entry name" value="zf-TRM13_CCCH"/>
    <property type="match status" value="1"/>
</dbReference>
<comment type="similarity">
    <text evidence="3">Belongs to the Mediator complex subunit 31 family.</text>
</comment>
<dbReference type="GO" id="GO:0106050">
    <property type="term" value="F:tRNA 2'-O-methyltransferase activity"/>
    <property type="evidence" value="ECO:0007669"/>
    <property type="project" value="UniProtKB-UniRule"/>
</dbReference>
<keyword evidence="11" id="KW-0805">Transcription regulation</keyword>
<dbReference type="Pfam" id="PF05206">
    <property type="entry name" value="TRM13"/>
    <property type="match status" value="1"/>
</dbReference>
<dbReference type="GO" id="GO:0003712">
    <property type="term" value="F:transcription coregulator activity"/>
    <property type="evidence" value="ECO:0007669"/>
    <property type="project" value="InterPro"/>
</dbReference>
<dbReference type="AlphaFoldDB" id="A0A238BYA2"/>
<evidence type="ECO:0000256" key="17">
    <source>
        <dbReference type="ARBA" id="ARBA00049393"/>
    </source>
</evidence>
<evidence type="ECO:0000256" key="6">
    <source>
        <dbReference type="ARBA" id="ARBA00022691"/>
    </source>
</evidence>
<dbReference type="PANTHER" id="PTHR12998">
    <property type="entry name" value="TRNA:M(4)X MODIFICATION ENZYME TRM13 HOMOLOG"/>
    <property type="match status" value="1"/>
</dbReference>
<dbReference type="Pfam" id="PF05669">
    <property type="entry name" value="Med31"/>
    <property type="match status" value="1"/>
</dbReference>
<dbReference type="InterPro" id="IPR021852">
    <property type="entry name" value="DUF3456"/>
</dbReference>
<evidence type="ECO:0000256" key="18">
    <source>
        <dbReference type="RuleBase" id="RU367103"/>
    </source>
</evidence>
<dbReference type="EMBL" id="KZ269988">
    <property type="protein sequence ID" value="OZC10199.1"/>
    <property type="molecule type" value="Genomic_DNA"/>
</dbReference>
<sequence>MERCSYILKKKNRKCRMLVKRGQKYCGEHAICDELNKDRVVCPNDPKHTVNKSQLQKHLSLLCNSRLPEERWIVENFNLIGSPNETEPWYRPADKELLRMGKIVERIYDRIVNDIADSFLKNSYVENYAAAHSKLDKKHIWQISSIIEHLSVIDLLNNDKSWCLIDFGAGKAQLSYWMAKIAPKCRFLLIEKMGSRNKFDNKIHKELDEVFLERLRCSVEHLDLSKIDLIQNVNNVAAVCKHFCGSATDIGIRCLMNGIKNNLNICGFVLAPCCHHRITYREYIGHAFLESHGICSSNDFAALRHISTWAVCGFLIQENFGGDLSLSSHSHELENSDQQLEFVSLNSAEKEILGQKAKAIIEFGRIMELRKSILMVFRLKNHNFSYLRNFERVSNLDLLRGSGLNSVSGPETSEEQKKRFEIECEFVQALANPHYLNFLAQRGYFKEPFFINYLKYLLYWKRPEYARALKYPQCLHFLEAVQSSAFREAVTCTANAKFIEEQQLLQWQYYTRKRQRLHVSFIYYFEIPFPKEREKLCIQQNTMMMSRNGSNNNHHNGKKVQRHPPNFFSSLLVILIIYLKSFVITAEPTIDLPSRCESCVLFAREFEEQLADDRNFKISAVERELKFVEALEGTCKRMLQYKLHKEKSDISRFAKEESSTMKALNELRSKGVKVELGMPYEMWDSPSVEIVTLKQNCETLLEHYEDDLEQWYHIQDRPLLEEYLCKKRILKRTERSCMDTANNLEL</sequence>
<dbReference type="InterPro" id="IPR022776">
    <property type="entry name" value="TRM13/UPF0224_CHHC_Znf_dom"/>
</dbReference>
<evidence type="ECO:0000256" key="16">
    <source>
        <dbReference type="ARBA" id="ARBA00048635"/>
    </source>
</evidence>
<evidence type="ECO:0000256" key="5">
    <source>
        <dbReference type="ARBA" id="ARBA00022679"/>
    </source>
</evidence>
<dbReference type="Pfam" id="PF05253">
    <property type="entry name" value="zf-U11-48K"/>
    <property type="match status" value="1"/>
</dbReference>
<keyword evidence="6 18" id="KW-0949">S-adenosyl-L-methionine</keyword>
<evidence type="ECO:0000256" key="3">
    <source>
        <dbReference type="ARBA" id="ARBA00006378"/>
    </source>
</evidence>
<comment type="subcellular location">
    <subcellularLocation>
        <location evidence="1">Nucleus</location>
    </subcellularLocation>
</comment>
<keyword evidence="5 18" id="KW-0808">Transferase</keyword>
<evidence type="ECO:0000256" key="7">
    <source>
        <dbReference type="ARBA" id="ARBA00022694"/>
    </source>
</evidence>